<keyword evidence="5 9" id="KW-0418">Kinase</keyword>
<dbReference type="SMART" id="SM00220">
    <property type="entry name" value="S_TKc"/>
    <property type="match status" value="1"/>
</dbReference>
<evidence type="ECO:0000259" key="8">
    <source>
        <dbReference type="PROSITE" id="PS50011"/>
    </source>
</evidence>
<evidence type="ECO:0000256" key="5">
    <source>
        <dbReference type="ARBA" id="ARBA00022777"/>
    </source>
</evidence>
<sequence>MQPEGFDDALGASYRLLDRLGEGASGEVWRAVDKRTDEIVATKLLRREHLADRDLVGRFVQERSVLTTLRHPAVVAVRDLVVEGERLAIVMEHVDGGSLRDVLRERGTLTPALAVDVAAAVLEGLASAHQRDVVHRDVKPDNVLLTRDWESGEPGSVKLVDFGIARIITDRQRTATGLLGTPEYMSPELLTRGTAESPADVYGVGIMLYELLAGRTPFAGPGNEYTIAHRHVTAEPPPLDVPAPLAAQLEALLEKDPTRRPSAAAAAVALRGARAAVAGTPALAPQAGPEDFDTARGPSTVVRGLTPETPAAPSGTDDEPGTPTDLGAPGQQTIVRPMQRRTVVEEDDDAPAAPARRAAVPGWKDPKLIGVVAAALVLLVGAVLFVTLTGGEDDASTENPTPEVPAAGPAEAEQPSQLQAASGLGLERAAAWDPETEQVQLTLTYSADRAPLMGPVLEVLANPDGNCPTDVDWDVPQEPNIVSTTSIDAPCAWALDVGTIQPGQTVQLQATFTLPLEVDEGGDASTALQEWLAGVDETTTTALTDPGLSAAVDSYPAQRLLGISVDVPSSTFIERVVPVTVYPEWPSGTGTVAIFATGSSGDPNSVLAAVAGGTDGVSLSSSCAPSVVVTAAGLVSALSQVEDCTVGVELGNLPETASAPFAVAFRDS</sequence>
<evidence type="ECO:0000256" key="7">
    <source>
        <dbReference type="SAM" id="MobiDB-lite"/>
    </source>
</evidence>
<keyword evidence="6" id="KW-0067">ATP-binding</keyword>
<evidence type="ECO:0000256" key="4">
    <source>
        <dbReference type="ARBA" id="ARBA00022741"/>
    </source>
</evidence>
<gene>
    <name evidence="9" type="primary">spk1_1</name>
    <name evidence="9" type="ORF">ENKNEFLB_00438</name>
</gene>
<dbReference type="PANTHER" id="PTHR43289:SF6">
    <property type="entry name" value="SERINE_THREONINE-PROTEIN KINASE NEKL-3"/>
    <property type="match status" value="1"/>
</dbReference>
<dbReference type="Pfam" id="PF00069">
    <property type="entry name" value="Pkinase"/>
    <property type="match status" value="1"/>
</dbReference>
<dbReference type="EC" id="2.7.11.1" evidence="1"/>
<protein>
    <recommendedName>
        <fullName evidence="1">non-specific serine/threonine protein kinase</fullName>
        <ecNumber evidence="1">2.7.11.1</ecNumber>
    </recommendedName>
</protein>
<keyword evidence="10" id="KW-1185">Reference proteome</keyword>
<dbReference type="RefSeq" id="WP_214057699.1">
    <property type="nucleotide sequence ID" value="NZ_CP075371.1"/>
</dbReference>
<accession>A0ABX8ECB6</accession>
<feature type="compositionally biased region" description="Low complexity" evidence="7">
    <location>
        <begin position="400"/>
        <end position="415"/>
    </location>
</feature>
<evidence type="ECO:0000256" key="6">
    <source>
        <dbReference type="ARBA" id="ARBA00022840"/>
    </source>
</evidence>
<feature type="domain" description="Protein kinase" evidence="8">
    <location>
        <begin position="14"/>
        <end position="283"/>
    </location>
</feature>
<dbReference type="PROSITE" id="PS50011">
    <property type="entry name" value="PROTEIN_KINASE_DOM"/>
    <property type="match status" value="1"/>
</dbReference>
<reference evidence="9 10" key="1">
    <citation type="submission" date="2021-05" db="EMBL/GenBank/DDBJ databases">
        <title>Complete genome of Nocardioides aquaticus KCTC 9944T isolated from meromictic and hypersaline Ekho Lake, Antarctica.</title>
        <authorList>
            <person name="Hwang K."/>
            <person name="Kim K.M."/>
            <person name="Choe H."/>
        </authorList>
    </citation>
    <scope>NUCLEOTIDE SEQUENCE [LARGE SCALE GENOMIC DNA]</scope>
    <source>
        <strain evidence="9 10">KCTC 9944</strain>
    </source>
</reference>
<dbReference type="InterPro" id="IPR008271">
    <property type="entry name" value="Ser/Thr_kinase_AS"/>
</dbReference>
<proteinExistence type="predicted"/>
<dbReference type="PROSITE" id="PS00108">
    <property type="entry name" value="PROTEIN_KINASE_ST"/>
    <property type="match status" value="1"/>
</dbReference>
<evidence type="ECO:0000256" key="3">
    <source>
        <dbReference type="ARBA" id="ARBA00022679"/>
    </source>
</evidence>
<keyword evidence="3 9" id="KW-0808">Transferase</keyword>
<dbReference type="EMBL" id="CP075371">
    <property type="protein sequence ID" value="QVT78066.1"/>
    <property type="molecule type" value="Genomic_DNA"/>
</dbReference>
<name>A0ABX8ECB6_9ACTN</name>
<keyword evidence="4" id="KW-0547">Nucleotide-binding</keyword>
<feature type="region of interest" description="Disordered" evidence="7">
    <location>
        <begin position="281"/>
        <end position="359"/>
    </location>
</feature>
<evidence type="ECO:0000313" key="9">
    <source>
        <dbReference type="EMBL" id="QVT78066.1"/>
    </source>
</evidence>
<evidence type="ECO:0000256" key="2">
    <source>
        <dbReference type="ARBA" id="ARBA00022527"/>
    </source>
</evidence>
<keyword evidence="2" id="KW-0723">Serine/threonine-protein kinase</keyword>
<dbReference type="CDD" id="cd14014">
    <property type="entry name" value="STKc_PknB_like"/>
    <property type="match status" value="1"/>
</dbReference>
<dbReference type="PANTHER" id="PTHR43289">
    <property type="entry name" value="MITOGEN-ACTIVATED PROTEIN KINASE KINASE KINASE 20-RELATED"/>
    <property type="match status" value="1"/>
</dbReference>
<dbReference type="InterPro" id="IPR000719">
    <property type="entry name" value="Prot_kinase_dom"/>
</dbReference>
<dbReference type="Gene3D" id="1.10.510.10">
    <property type="entry name" value="Transferase(Phosphotransferase) domain 1"/>
    <property type="match status" value="1"/>
</dbReference>
<feature type="region of interest" description="Disordered" evidence="7">
    <location>
        <begin position="391"/>
        <end position="422"/>
    </location>
</feature>
<dbReference type="InterPro" id="IPR011009">
    <property type="entry name" value="Kinase-like_dom_sf"/>
</dbReference>
<dbReference type="GO" id="GO:0004674">
    <property type="term" value="F:protein serine/threonine kinase activity"/>
    <property type="evidence" value="ECO:0007669"/>
    <property type="project" value="UniProtKB-EC"/>
</dbReference>
<dbReference type="Proteomes" id="UP000679307">
    <property type="component" value="Chromosome"/>
</dbReference>
<evidence type="ECO:0000256" key="1">
    <source>
        <dbReference type="ARBA" id="ARBA00012513"/>
    </source>
</evidence>
<dbReference type="SUPFAM" id="SSF56112">
    <property type="entry name" value="Protein kinase-like (PK-like)"/>
    <property type="match status" value="1"/>
</dbReference>
<organism evidence="9 10">
    <name type="scientific">Nocardioides aquaticus</name>
    <dbReference type="NCBI Taxonomy" id="160826"/>
    <lineage>
        <taxon>Bacteria</taxon>
        <taxon>Bacillati</taxon>
        <taxon>Actinomycetota</taxon>
        <taxon>Actinomycetes</taxon>
        <taxon>Propionibacteriales</taxon>
        <taxon>Nocardioidaceae</taxon>
        <taxon>Nocardioides</taxon>
    </lineage>
</organism>
<evidence type="ECO:0000313" key="10">
    <source>
        <dbReference type="Proteomes" id="UP000679307"/>
    </source>
</evidence>